<evidence type="ECO:0000313" key="2">
    <source>
        <dbReference type="Proteomes" id="UP000249769"/>
    </source>
</evidence>
<protein>
    <submittedName>
        <fullName evidence="1">Uncharacterized protein</fullName>
    </submittedName>
</protein>
<proteinExistence type="predicted"/>
<organism evidence="1 2">
    <name type="scientific">Agrobacterium fabrum</name>
    <dbReference type="NCBI Taxonomy" id="1176649"/>
    <lineage>
        <taxon>Bacteria</taxon>
        <taxon>Pseudomonadati</taxon>
        <taxon>Pseudomonadota</taxon>
        <taxon>Alphaproteobacteria</taxon>
        <taxon>Hyphomicrobiales</taxon>
        <taxon>Rhizobiaceae</taxon>
        <taxon>Rhizobium/Agrobacterium group</taxon>
        <taxon>Agrobacterium</taxon>
        <taxon>Agrobacterium tumefaciens complex</taxon>
    </lineage>
</organism>
<gene>
    <name evidence="1" type="ORF">DI595_12240</name>
</gene>
<comment type="caution">
    <text evidence="1">The sequence shown here is derived from an EMBL/GenBank/DDBJ whole genome shotgun (WGS) entry which is preliminary data.</text>
</comment>
<sequence length="382" mass="42695">MLTDLPNAHISSINDLLRQLGFNGLVLETEGNDSVTFLARRYFTLYRKSIDNLTRKLEVRAKIYLCFILDAEKDLQACAVNLGEDEYCVAVWLAAPMRTIATITHLMSTSAIAQHLEYALDTYTNRAEASASDTFAAYRALGFEAPVEFNEPLKTFCSQIAYGAIEWLVYHELGHIINGHLELGKEFNGLTFILEDDPSEERDENLTSQALELDADCFATWLLLQVRLQSPVAIEEILPSASEAEKELLRLRCFVFGVFSIVRGFDDHPVDVDTMFNSDHPPGVIRMNYMIDLIANTTIENKFPYKAEKIVEAALDTVVALEQSISQATGTKGGGRNVLTALELAWEPFNVPVLSRWAKLHPILDKFKMGIGKLAAPQYPPA</sequence>
<dbReference type="EMBL" id="QFOL01000132">
    <property type="protein sequence ID" value="PZP50013.1"/>
    <property type="molecule type" value="Genomic_DNA"/>
</dbReference>
<reference evidence="1 2" key="1">
    <citation type="submission" date="2017-08" db="EMBL/GenBank/DDBJ databases">
        <title>Infants hospitalized years apart are colonized by the same room-sourced microbial strains.</title>
        <authorList>
            <person name="Brooks B."/>
            <person name="Olm M.R."/>
            <person name="Firek B.A."/>
            <person name="Baker R."/>
            <person name="Thomas B.C."/>
            <person name="Morowitz M.J."/>
            <person name="Banfield J.F."/>
        </authorList>
    </citation>
    <scope>NUCLEOTIDE SEQUENCE [LARGE SCALE GENOMIC DNA]</scope>
    <source>
        <strain evidence="1">S2_009_000_R2_73</strain>
    </source>
</reference>
<accession>A0A2W5F5H4</accession>
<evidence type="ECO:0000313" key="1">
    <source>
        <dbReference type="EMBL" id="PZP50013.1"/>
    </source>
</evidence>
<dbReference type="Proteomes" id="UP000249769">
    <property type="component" value="Unassembled WGS sequence"/>
</dbReference>
<dbReference type="AlphaFoldDB" id="A0A2W5F5H4"/>
<name>A0A2W5F5H4_9HYPH</name>